<feature type="region of interest" description="Disordered" evidence="1">
    <location>
        <begin position="1"/>
        <end position="29"/>
    </location>
</feature>
<evidence type="ECO:0000256" key="1">
    <source>
        <dbReference type="SAM" id="MobiDB-lite"/>
    </source>
</evidence>
<dbReference type="Proteomes" id="UP000316541">
    <property type="component" value="Unassembled WGS sequence"/>
</dbReference>
<name>A0A544YWW5_9ACTN</name>
<sequence>MGKRSVNAPDGLTITVPDGPVSIGSGVPGDPINGRLGVVTVPGERAALTATWVATMSAAAGTCTGTVNHSVA</sequence>
<gene>
    <name evidence="2" type="ORF">FLX08_12255</name>
</gene>
<accession>A0A544YWW5</accession>
<dbReference type="EMBL" id="VIRM01000012">
    <property type="protein sequence ID" value="TQS21245.1"/>
    <property type="molecule type" value="Genomic_DNA"/>
</dbReference>
<evidence type="ECO:0000313" key="3">
    <source>
        <dbReference type="Proteomes" id="UP000316541"/>
    </source>
</evidence>
<comment type="caution">
    <text evidence="2">The sequence shown here is derived from an EMBL/GenBank/DDBJ whole genome shotgun (WGS) entry which is preliminary data.</text>
</comment>
<dbReference type="AlphaFoldDB" id="A0A544YWW5"/>
<reference evidence="2 3" key="1">
    <citation type="submission" date="2019-07" db="EMBL/GenBank/DDBJ databases">
        <title>Microbispora hainanensis DSM 45428.</title>
        <authorList>
            <person name="Thawai C."/>
        </authorList>
    </citation>
    <scope>NUCLEOTIDE SEQUENCE [LARGE SCALE GENOMIC DNA]</scope>
    <source>
        <strain evidence="2 3">DSM 45428</strain>
    </source>
</reference>
<proteinExistence type="predicted"/>
<evidence type="ECO:0000313" key="2">
    <source>
        <dbReference type="EMBL" id="TQS21245.1"/>
    </source>
</evidence>
<protein>
    <submittedName>
        <fullName evidence="2">Uncharacterized protein</fullName>
    </submittedName>
</protein>
<organism evidence="2 3">
    <name type="scientific">Microbispora hainanensis</name>
    <dbReference type="NCBI Taxonomy" id="568844"/>
    <lineage>
        <taxon>Bacteria</taxon>
        <taxon>Bacillati</taxon>
        <taxon>Actinomycetota</taxon>
        <taxon>Actinomycetes</taxon>
        <taxon>Streptosporangiales</taxon>
        <taxon>Streptosporangiaceae</taxon>
        <taxon>Microbispora</taxon>
    </lineage>
</organism>
<dbReference type="RefSeq" id="WP_142618961.1">
    <property type="nucleotide sequence ID" value="NZ_VIRM01000012.1"/>
</dbReference>